<dbReference type="EMBL" id="JBHUGI010000037">
    <property type="protein sequence ID" value="MFD1929647.1"/>
    <property type="molecule type" value="Genomic_DNA"/>
</dbReference>
<accession>A0ABW4SJA9</accession>
<keyword evidence="3" id="KW-1003">Cell membrane</keyword>
<feature type="transmembrane region" description="Helical" evidence="7">
    <location>
        <begin position="100"/>
        <end position="119"/>
    </location>
</feature>
<dbReference type="InterPro" id="IPR029020">
    <property type="entry name" value="Ammonium/urea_transptr"/>
</dbReference>
<keyword evidence="9" id="KW-1185">Reference proteome</keyword>
<evidence type="ECO:0000256" key="7">
    <source>
        <dbReference type="SAM" id="Phobius"/>
    </source>
</evidence>
<feature type="transmembrane region" description="Helical" evidence="7">
    <location>
        <begin position="9"/>
        <end position="31"/>
    </location>
</feature>
<dbReference type="Pfam" id="PF03253">
    <property type="entry name" value="UT"/>
    <property type="match status" value="1"/>
</dbReference>
<organism evidence="8 9">
    <name type="scientific">Sporosarcina siberiensis</name>
    <dbReference type="NCBI Taxonomy" id="1365606"/>
    <lineage>
        <taxon>Bacteria</taxon>
        <taxon>Bacillati</taxon>
        <taxon>Bacillota</taxon>
        <taxon>Bacilli</taxon>
        <taxon>Bacillales</taxon>
        <taxon>Caryophanaceae</taxon>
        <taxon>Sporosarcina</taxon>
    </lineage>
</organism>
<comment type="subcellular location">
    <subcellularLocation>
        <location evidence="1">Cell membrane</location>
        <topology evidence="1">Multi-pass membrane protein</topology>
    </subcellularLocation>
</comment>
<proteinExistence type="inferred from homology"/>
<dbReference type="PANTHER" id="PTHR10464:SF4">
    <property type="entry name" value="UREA TRANSPORTER"/>
    <property type="match status" value="1"/>
</dbReference>
<keyword evidence="5 7" id="KW-1133">Transmembrane helix</keyword>
<evidence type="ECO:0000256" key="6">
    <source>
        <dbReference type="ARBA" id="ARBA00023136"/>
    </source>
</evidence>
<dbReference type="PIRSF" id="PIRSF016502">
    <property type="entry name" value="Urea_transporter"/>
    <property type="match status" value="1"/>
</dbReference>
<evidence type="ECO:0000256" key="5">
    <source>
        <dbReference type="ARBA" id="ARBA00022989"/>
    </source>
</evidence>
<feature type="transmembrane region" description="Helical" evidence="7">
    <location>
        <begin position="234"/>
        <end position="255"/>
    </location>
</feature>
<dbReference type="PANTHER" id="PTHR10464">
    <property type="entry name" value="UREA TRANSPORTER"/>
    <property type="match status" value="1"/>
</dbReference>
<comment type="caution">
    <text evidence="8">The sequence shown here is derived from an EMBL/GenBank/DDBJ whole genome shotgun (WGS) entry which is preliminary data.</text>
</comment>
<evidence type="ECO:0000256" key="4">
    <source>
        <dbReference type="ARBA" id="ARBA00022692"/>
    </source>
</evidence>
<comment type="similarity">
    <text evidence="2">Belongs to the urea transporter family.</text>
</comment>
<keyword evidence="4 7" id="KW-0812">Transmembrane</keyword>
<dbReference type="Gene3D" id="1.10.3430.10">
    <property type="entry name" value="Ammonium transporter AmtB like domains"/>
    <property type="match status" value="1"/>
</dbReference>
<feature type="transmembrane region" description="Helical" evidence="7">
    <location>
        <begin position="262"/>
        <end position="286"/>
    </location>
</feature>
<evidence type="ECO:0000256" key="3">
    <source>
        <dbReference type="ARBA" id="ARBA00022475"/>
    </source>
</evidence>
<feature type="transmembrane region" description="Helical" evidence="7">
    <location>
        <begin position="210"/>
        <end position="228"/>
    </location>
</feature>
<dbReference type="RefSeq" id="WP_381539982.1">
    <property type="nucleotide sequence ID" value="NZ_JBHUGI010000037.1"/>
</dbReference>
<name>A0ABW4SJA9_9BACL</name>
<feature type="transmembrane region" description="Helical" evidence="7">
    <location>
        <begin position="187"/>
        <end position="205"/>
    </location>
</feature>
<dbReference type="InterPro" id="IPR004937">
    <property type="entry name" value="Urea_transporter"/>
</dbReference>
<reference evidence="9" key="1">
    <citation type="journal article" date="2019" name="Int. J. Syst. Evol. Microbiol.">
        <title>The Global Catalogue of Microorganisms (GCM) 10K type strain sequencing project: providing services to taxonomists for standard genome sequencing and annotation.</title>
        <authorList>
            <consortium name="The Broad Institute Genomics Platform"/>
            <consortium name="The Broad Institute Genome Sequencing Center for Infectious Disease"/>
            <person name="Wu L."/>
            <person name="Ma J."/>
        </authorList>
    </citation>
    <scope>NUCLEOTIDE SEQUENCE [LARGE SCALE GENOMIC DNA]</scope>
    <source>
        <strain evidence="9">CGMCC 4.7177</strain>
    </source>
</reference>
<sequence length="314" mass="33711">MRKDGHDTFIYGSLIPLLSASLKGISQVFLIEKNITGFIILIAITVSSYSLGIITLLSAIIGTLVGKFGGADERLVNKGLMGYNSVLTGMALHLFLSGPYMWVVALVGSALAAIITAALMQFMGEIGIPILSFPYIILTWSILLATYKLDTIKLSPSLTPQNLLNWEFNTGGKIHFIDYIFNGIGQIYFLANAPAGILIFIAVFWAGKKLGIYAAIGNVVAFLTAYILGGEHTLIMLGLYGYNAILTIVAVSVVFTNENSRITPLIGILAAVLSVPITASVSILLLPYGLPALTMPFVLSTWLILGARKVLPRL</sequence>
<evidence type="ECO:0000256" key="1">
    <source>
        <dbReference type="ARBA" id="ARBA00004651"/>
    </source>
</evidence>
<evidence type="ECO:0000256" key="2">
    <source>
        <dbReference type="ARBA" id="ARBA00005914"/>
    </source>
</evidence>
<gene>
    <name evidence="8" type="ORF">ACFSFY_16530</name>
</gene>
<dbReference type="Proteomes" id="UP001597218">
    <property type="component" value="Unassembled WGS sequence"/>
</dbReference>
<protein>
    <submittedName>
        <fullName evidence="8">Urea transporter</fullName>
    </submittedName>
</protein>
<feature type="transmembrane region" description="Helical" evidence="7">
    <location>
        <begin position="126"/>
        <end position="147"/>
    </location>
</feature>
<keyword evidence="6 7" id="KW-0472">Membrane</keyword>
<feature type="transmembrane region" description="Helical" evidence="7">
    <location>
        <begin position="37"/>
        <end position="63"/>
    </location>
</feature>
<feature type="transmembrane region" description="Helical" evidence="7">
    <location>
        <begin position="292"/>
        <end position="311"/>
    </location>
</feature>
<evidence type="ECO:0000313" key="8">
    <source>
        <dbReference type="EMBL" id="MFD1929647.1"/>
    </source>
</evidence>
<evidence type="ECO:0000313" key="9">
    <source>
        <dbReference type="Proteomes" id="UP001597218"/>
    </source>
</evidence>